<dbReference type="PATRIC" id="fig|158500.4.peg.2566"/>
<comment type="similarity">
    <text evidence="1">Belongs to the short-chain dehydrogenases/reductases (SDR) family.</text>
</comment>
<gene>
    <name evidence="4" type="ORF">BV97_02513</name>
</gene>
<evidence type="ECO:0000313" key="5">
    <source>
        <dbReference type="Proteomes" id="UP000024329"/>
    </source>
</evidence>
<reference evidence="4 5" key="1">
    <citation type="submission" date="2014-03" db="EMBL/GenBank/DDBJ databases">
        <title>Whole genome sequence of Novosphingobium resinovorum KF1.</title>
        <authorList>
            <person name="Gan H.M."/>
            <person name="Gan H.Y."/>
            <person name="Chew T.H."/>
            <person name="Savka M.A."/>
        </authorList>
    </citation>
    <scope>NUCLEOTIDE SEQUENCE [LARGE SCALE GENOMIC DNA]</scope>
    <source>
        <strain evidence="4 5">KF1</strain>
    </source>
</reference>
<dbReference type="InterPro" id="IPR036291">
    <property type="entry name" value="NAD(P)-bd_dom_sf"/>
</dbReference>
<keyword evidence="3" id="KW-1133">Transmembrane helix</keyword>
<feature type="transmembrane region" description="Helical" evidence="3">
    <location>
        <begin position="27"/>
        <end position="48"/>
    </location>
</feature>
<dbReference type="Gene3D" id="3.40.50.720">
    <property type="entry name" value="NAD(P)-binding Rossmann-like Domain"/>
    <property type="match status" value="1"/>
</dbReference>
<dbReference type="PROSITE" id="PS51318">
    <property type="entry name" value="TAT"/>
    <property type="match status" value="1"/>
</dbReference>
<dbReference type="EMBL" id="JFYZ01000011">
    <property type="protein sequence ID" value="EZP81855.1"/>
    <property type="molecule type" value="Genomic_DNA"/>
</dbReference>
<keyword evidence="3" id="KW-0812">Transmembrane</keyword>
<dbReference type="GO" id="GO:0016491">
    <property type="term" value="F:oxidoreductase activity"/>
    <property type="evidence" value="ECO:0007669"/>
    <property type="project" value="UniProtKB-KW"/>
</dbReference>
<dbReference type="Proteomes" id="UP000024329">
    <property type="component" value="Unassembled WGS sequence"/>
</dbReference>
<evidence type="ECO:0000256" key="1">
    <source>
        <dbReference type="ARBA" id="ARBA00006484"/>
    </source>
</evidence>
<evidence type="ECO:0000256" key="3">
    <source>
        <dbReference type="SAM" id="Phobius"/>
    </source>
</evidence>
<protein>
    <submittedName>
        <fullName evidence="4">Putative oxidoreductase</fullName>
    </submittedName>
</protein>
<comment type="caution">
    <text evidence="4">The sequence shown here is derived from an EMBL/GenBank/DDBJ whole genome shotgun (WGS) entry which is preliminary data.</text>
</comment>
<dbReference type="NCBIfam" id="NF004846">
    <property type="entry name" value="PRK06197.1"/>
    <property type="match status" value="1"/>
</dbReference>
<organism evidence="4 5">
    <name type="scientific">Novosphingobium resinovorum</name>
    <dbReference type="NCBI Taxonomy" id="158500"/>
    <lineage>
        <taxon>Bacteria</taxon>
        <taxon>Pseudomonadati</taxon>
        <taxon>Pseudomonadota</taxon>
        <taxon>Alphaproteobacteria</taxon>
        <taxon>Sphingomonadales</taxon>
        <taxon>Sphingomonadaceae</taxon>
        <taxon>Novosphingobium</taxon>
    </lineage>
</organism>
<dbReference type="InterPro" id="IPR002347">
    <property type="entry name" value="SDR_fam"/>
</dbReference>
<dbReference type="CDD" id="cd05327">
    <property type="entry name" value="retinol-DH_like_SDR_c_like"/>
    <property type="match status" value="1"/>
</dbReference>
<dbReference type="InterPro" id="IPR006311">
    <property type="entry name" value="TAT_signal"/>
</dbReference>
<dbReference type="RefSeq" id="WP_051586851.1">
    <property type="nucleotide sequence ID" value="NZ_JFYZ01000011.1"/>
</dbReference>
<dbReference type="NCBIfam" id="NF004513">
    <property type="entry name" value="PRK05854.1"/>
    <property type="match status" value="1"/>
</dbReference>
<dbReference type="eggNOG" id="COG1028">
    <property type="taxonomic scope" value="Bacteria"/>
</dbReference>
<accession>A0A031JY51</accession>
<keyword evidence="2" id="KW-0560">Oxidoreductase</keyword>
<sequence>MTDSLEDNRAPKVQASGQTSGLSRRAFVRYGAASVGVAAVGGGIAAMANRPALSPRQQGLPTIPDWTATDIPSLQGRSALVTGGNGYPVGDRSGLGFHDALELARAGADVTIASRKQERGEEAVRRIKASVPGASIRFEALDLSNLASVAEFAERMRASRGSLDILVNNAGVMGRKSREVSTDGFERVFATNTLGHFALTARLLPLLRKGNSPRIVWVSSSRALMGAINFADLQLAQDYDYGAAYDNSKLANLVLAFEMQRRSAAEGWGISVIAAHPGIARTNLVPDGPGPDSLEGRNHRYMPFLFQPPAQGALPTLYAATSPQAVAGGYYGPNGFLGLGGLPGWAGIPEKADDQKIAARLWATVEQLGGVTFGRAA</sequence>
<dbReference type="PANTHER" id="PTHR24320">
    <property type="entry name" value="RETINOL DEHYDROGENASE"/>
    <property type="match status" value="1"/>
</dbReference>
<dbReference type="Pfam" id="PF00106">
    <property type="entry name" value="adh_short"/>
    <property type="match status" value="1"/>
</dbReference>
<proteinExistence type="inferred from homology"/>
<dbReference type="PRINTS" id="PR00081">
    <property type="entry name" value="GDHRDH"/>
</dbReference>
<evidence type="ECO:0000313" key="4">
    <source>
        <dbReference type="EMBL" id="EZP81855.1"/>
    </source>
</evidence>
<dbReference type="PANTHER" id="PTHR24320:SF148">
    <property type="entry name" value="NAD(P)-BINDING ROSSMANN-FOLD SUPERFAMILY PROTEIN"/>
    <property type="match status" value="1"/>
</dbReference>
<keyword evidence="3" id="KW-0472">Membrane</keyword>
<name>A0A031JY51_9SPHN</name>
<dbReference type="SUPFAM" id="SSF51735">
    <property type="entry name" value="NAD(P)-binding Rossmann-fold domains"/>
    <property type="match status" value="1"/>
</dbReference>
<dbReference type="AlphaFoldDB" id="A0A031JY51"/>
<evidence type="ECO:0000256" key="2">
    <source>
        <dbReference type="ARBA" id="ARBA00023002"/>
    </source>
</evidence>